<evidence type="ECO:0000313" key="2">
    <source>
        <dbReference type="EMBL" id="CAB4566639.1"/>
    </source>
</evidence>
<accession>A0A6J6DUN0</accession>
<dbReference type="SUPFAM" id="SSF140931">
    <property type="entry name" value="Fic-like"/>
    <property type="match status" value="1"/>
</dbReference>
<dbReference type="PANTHER" id="PTHR39426">
    <property type="entry name" value="HOMOLOGY TO DEATH-ON-CURING PROTEIN OF PHAGE P1"/>
    <property type="match status" value="1"/>
</dbReference>
<name>A0A6J6DUN0_9ZZZZ</name>
<dbReference type="Pfam" id="PF02661">
    <property type="entry name" value="Fic"/>
    <property type="match status" value="1"/>
</dbReference>
<evidence type="ECO:0000259" key="1">
    <source>
        <dbReference type="PROSITE" id="PS51459"/>
    </source>
</evidence>
<protein>
    <submittedName>
        <fullName evidence="2">Unannotated protein</fullName>
    </submittedName>
</protein>
<dbReference type="AlphaFoldDB" id="A0A6J6DUN0"/>
<gene>
    <name evidence="2" type="ORF">UFOPK1693_00398</name>
</gene>
<dbReference type="InterPro" id="IPR003812">
    <property type="entry name" value="Fido"/>
</dbReference>
<dbReference type="InterPro" id="IPR006440">
    <property type="entry name" value="Doc"/>
</dbReference>
<proteinExistence type="predicted"/>
<dbReference type="PANTHER" id="PTHR39426:SF1">
    <property type="entry name" value="HOMOLOGY TO DEATH-ON-CURING PROTEIN OF PHAGE P1"/>
    <property type="match status" value="1"/>
</dbReference>
<sequence length="122" mass="13608">MTRYLTLESFVRETARIGFVVKDLGLLDSALARPRTSLFGEDAYPSLELKAAAMVESIIFNHPMIDGNKRSSWFALNAFVLLNGFVINATQDEAFDFVLGVATKKLDLNQSAGWITKHLKQI</sequence>
<dbReference type="PROSITE" id="PS51459">
    <property type="entry name" value="FIDO"/>
    <property type="match status" value="1"/>
</dbReference>
<dbReference type="NCBIfam" id="TIGR01550">
    <property type="entry name" value="DOC_P1"/>
    <property type="match status" value="1"/>
</dbReference>
<dbReference type="InterPro" id="IPR036597">
    <property type="entry name" value="Fido-like_dom_sf"/>
</dbReference>
<feature type="domain" description="Fido" evidence="1">
    <location>
        <begin position="1"/>
        <end position="117"/>
    </location>
</feature>
<reference evidence="2" key="1">
    <citation type="submission" date="2020-05" db="EMBL/GenBank/DDBJ databases">
        <authorList>
            <person name="Chiriac C."/>
            <person name="Salcher M."/>
            <person name="Ghai R."/>
            <person name="Kavagutti S V."/>
        </authorList>
    </citation>
    <scope>NUCLEOTIDE SEQUENCE</scope>
</reference>
<dbReference type="GO" id="GO:0016301">
    <property type="term" value="F:kinase activity"/>
    <property type="evidence" value="ECO:0007669"/>
    <property type="project" value="InterPro"/>
</dbReference>
<dbReference type="EMBL" id="CAEZTO010000003">
    <property type="protein sequence ID" value="CAB4566639.1"/>
    <property type="molecule type" value="Genomic_DNA"/>
</dbReference>
<organism evidence="2">
    <name type="scientific">freshwater metagenome</name>
    <dbReference type="NCBI Taxonomy" id="449393"/>
    <lineage>
        <taxon>unclassified sequences</taxon>
        <taxon>metagenomes</taxon>
        <taxon>ecological metagenomes</taxon>
    </lineage>
</organism>
<dbReference type="InterPro" id="IPR053737">
    <property type="entry name" value="Type_II_TA_Toxin"/>
</dbReference>
<dbReference type="Gene3D" id="1.20.120.1870">
    <property type="entry name" value="Fic/DOC protein, Fido domain"/>
    <property type="match status" value="1"/>
</dbReference>